<evidence type="ECO:0000313" key="2">
    <source>
        <dbReference type="Proteomes" id="UP001285441"/>
    </source>
</evidence>
<organism evidence="1 2">
    <name type="scientific">Podospora didyma</name>
    <dbReference type="NCBI Taxonomy" id="330526"/>
    <lineage>
        <taxon>Eukaryota</taxon>
        <taxon>Fungi</taxon>
        <taxon>Dikarya</taxon>
        <taxon>Ascomycota</taxon>
        <taxon>Pezizomycotina</taxon>
        <taxon>Sordariomycetes</taxon>
        <taxon>Sordariomycetidae</taxon>
        <taxon>Sordariales</taxon>
        <taxon>Podosporaceae</taxon>
        <taxon>Podospora</taxon>
    </lineage>
</organism>
<keyword evidence="2" id="KW-1185">Reference proteome</keyword>
<evidence type="ECO:0000313" key="1">
    <source>
        <dbReference type="EMBL" id="KAK3380893.1"/>
    </source>
</evidence>
<gene>
    <name evidence="1" type="ORF">B0H63DRAFT_560712</name>
</gene>
<dbReference type="AlphaFoldDB" id="A0AAE0NG50"/>
<reference evidence="1" key="2">
    <citation type="submission" date="2023-06" db="EMBL/GenBank/DDBJ databases">
        <authorList>
            <consortium name="Lawrence Berkeley National Laboratory"/>
            <person name="Haridas S."/>
            <person name="Hensen N."/>
            <person name="Bonometti L."/>
            <person name="Westerberg I."/>
            <person name="Brannstrom I.O."/>
            <person name="Guillou S."/>
            <person name="Cros-Aarteil S."/>
            <person name="Calhoun S."/>
            <person name="Kuo A."/>
            <person name="Mondo S."/>
            <person name="Pangilinan J."/>
            <person name="Riley R."/>
            <person name="LaButti K."/>
            <person name="Andreopoulos B."/>
            <person name="Lipzen A."/>
            <person name="Chen C."/>
            <person name="Yanf M."/>
            <person name="Daum C."/>
            <person name="Ng V."/>
            <person name="Clum A."/>
            <person name="Steindorff A."/>
            <person name="Ohm R."/>
            <person name="Martin F."/>
            <person name="Silar P."/>
            <person name="Natvig D."/>
            <person name="Lalanne C."/>
            <person name="Gautier V."/>
            <person name="Ament-velasquez S.L."/>
            <person name="Kruys A."/>
            <person name="Hutchinson M.I."/>
            <person name="Powell A.J."/>
            <person name="Barry K."/>
            <person name="Miller A.N."/>
            <person name="Grigoriev I.V."/>
            <person name="Debuchy R."/>
            <person name="Gladieux P."/>
            <person name="Thoren M.H."/>
            <person name="Johannesson H."/>
        </authorList>
    </citation>
    <scope>NUCLEOTIDE SEQUENCE</scope>
    <source>
        <strain evidence="1">CBS 232.78</strain>
    </source>
</reference>
<proteinExistence type="predicted"/>
<dbReference type="Proteomes" id="UP001285441">
    <property type="component" value="Unassembled WGS sequence"/>
</dbReference>
<dbReference type="EMBL" id="JAULSW010000005">
    <property type="protein sequence ID" value="KAK3380893.1"/>
    <property type="molecule type" value="Genomic_DNA"/>
</dbReference>
<name>A0AAE0NG50_9PEZI</name>
<protein>
    <submittedName>
        <fullName evidence="1">Uncharacterized protein</fullName>
    </submittedName>
</protein>
<accession>A0AAE0NG50</accession>
<comment type="caution">
    <text evidence="1">The sequence shown here is derived from an EMBL/GenBank/DDBJ whole genome shotgun (WGS) entry which is preliminary data.</text>
</comment>
<reference evidence="1" key="1">
    <citation type="journal article" date="2023" name="Mol. Phylogenet. Evol.">
        <title>Genome-scale phylogeny and comparative genomics of the fungal order Sordariales.</title>
        <authorList>
            <person name="Hensen N."/>
            <person name="Bonometti L."/>
            <person name="Westerberg I."/>
            <person name="Brannstrom I.O."/>
            <person name="Guillou S."/>
            <person name="Cros-Aarteil S."/>
            <person name="Calhoun S."/>
            <person name="Haridas S."/>
            <person name="Kuo A."/>
            <person name="Mondo S."/>
            <person name="Pangilinan J."/>
            <person name="Riley R."/>
            <person name="LaButti K."/>
            <person name="Andreopoulos B."/>
            <person name="Lipzen A."/>
            <person name="Chen C."/>
            <person name="Yan M."/>
            <person name="Daum C."/>
            <person name="Ng V."/>
            <person name="Clum A."/>
            <person name="Steindorff A."/>
            <person name="Ohm R.A."/>
            <person name="Martin F."/>
            <person name="Silar P."/>
            <person name="Natvig D.O."/>
            <person name="Lalanne C."/>
            <person name="Gautier V."/>
            <person name="Ament-Velasquez S.L."/>
            <person name="Kruys A."/>
            <person name="Hutchinson M.I."/>
            <person name="Powell A.J."/>
            <person name="Barry K."/>
            <person name="Miller A.N."/>
            <person name="Grigoriev I.V."/>
            <person name="Debuchy R."/>
            <person name="Gladieux P."/>
            <person name="Hiltunen Thoren M."/>
            <person name="Johannesson H."/>
        </authorList>
    </citation>
    <scope>NUCLEOTIDE SEQUENCE</scope>
    <source>
        <strain evidence="1">CBS 232.78</strain>
    </source>
</reference>
<sequence>MESAFEMLKVRISKPPTIQPAAPHIWKKVEQKAGEESLLGNTVSPLPLHMRIGLHGATYLTQMKQPIDTIATLPTEAFTHFINSILDPLPPSLSSTLVNAHGFYDDIPLLAAITRHLYQVALSLLRYGAKVDELAHSTGALAGSA</sequence>